<evidence type="ECO:0000256" key="3">
    <source>
        <dbReference type="RuleBase" id="RU362132"/>
    </source>
</evidence>
<dbReference type="EMBL" id="VLKK01000002">
    <property type="protein sequence ID" value="TWH96600.1"/>
    <property type="molecule type" value="Genomic_DNA"/>
</dbReference>
<gene>
    <name evidence="7" type="ORF">IQ35_00531</name>
</gene>
<dbReference type="PANTHER" id="PTHR18968">
    <property type="entry name" value="THIAMINE PYROPHOSPHATE ENZYMES"/>
    <property type="match status" value="1"/>
</dbReference>
<dbReference type="CDD" id="cd07035">
    <property type="entry name" value="TPP_PYR_POX_like"/>
    <property type="match status" value="1"/>
</dbReference>
<keyword evidence="8" id="KW-1185">Reference proteome</keyword>
<dbReference type="SUPFAM" id="SSF52467">
    <property type="entry name" value="DHS-like NAD/FAD-binding domain"/>
    <property type="match status" value="1"/>
</dbReference>
<dbReference type="InterPro" id="IPR029035">
    <property type="entry name" value="DHS-like_NAD/FAD-binding_dom"/>
</dbReference>
<organism evidence="7 8">
    <name type="scientific">Sphingobium wenxiniae (strain DSM 21828 / CGMCC 1.7748 / JZ-1)</name>
    <dbReference type="NCBI Taxonomy" id="595605"/>
    <lineage>
        <taxon>Bacteria</taxon>
        <taxon>Pseudomonadati</taxon>
        <taxon>Pseudomonadota</taxon>
        <taxon>Alphaproteobacteria</taxon>
        <taxon>Sphingomonadales</taxon>
        <taxon>Sphingomonadaceae</taxon>
        <taxon>Sphingobium</taxon>
    </lineage>
</organism>
<proteinExistence type="inferred from homology"/>
<feature type="domain" description="Thiamine pyrophosphate enzyme TPP-binding" evidence="5">
    <location>
        <begin position="409"/>
        <end position="537"/>
    </location>
</feature>
<accession>A0A562KMI6</accession>
<dbReference type="InterPro" id="IPR045229">
    <property type="entry name" value="TPP_enz"/>
</dbReference>
<evidence type="ECO:0000313" key="8">
    <source>
        <dbReference type="Proteomes" id="UP000316624"/>
    </source>
</evidence>
<dbReference type="GO" id="GO:0030976">
    <property type="term" value="F:thiamine pyrophosphate binding"/>
    <property type="evidence" value="ECO:0007669"/>
    <property type="project" value="InterPro"/>
</dbReference>
<feature type="domain" description="Thiamine pyrophosphate enzyme N-terminal TPP-binding" evidence="6">
    <location>
        <begin position="13"/>
        <end position="111"/>
    </location>
</feature>
<dbReference type="GO" id="GO:0009099">
    <property type="term" value="P:L-valine biosynthetic process"/>
    <property type="evidence" value="ECO:0007669"/>
    <property type="project" value="TreeGrafter"/>
</dbReference>
<dbReference type="GO" id="GO:0000287">
    <property type="term" value="F:magnesium ion binding"/>
    <property type="evidence" value="ECO:0007669"/>
    <property type="project" value="InterPro"/>
</dbReference>
<name>A0A562KMI6_SPHWJ</name>
<dbReference type="AlphaFoldDB" id="A0A562KMI6"/>
<dbReference type="Pfam" id="PF02776">
    <property type="entry name" value="TPP_enzyme_N"/>
    <property type="match status" value="1"/>
</dbReference>
<dbReference type="Proteomes" id="UP000316624">
    <property type="component" value="Unassembled WGS sequence"/>
</dbReference>
<dbReference type="PANTHER" id="PTHR18968:SF13">
    <property type="entry name" value="ACETOLACTATE SYNTHASE CATALYTIC SUBUNIT, MITOCHONDRIAL"/>
    <property type="match status" value="1"/>
</dbReference>
<evidence type="ECO:0000256" key="2">
    <source>
        <dbReference type="ARBA" id="ARBA00023052"/>
    </source>
</evidence>
<evidence type="ECO:0000259" key="6">
    <source>
        <dbReference type="Pfam" id="PF02776"/>
    </source>
</evidence>
<dbReference type="Gene3D" id="3.40.50.1220">
    <property type="entry name" value="TPP-binding domain"/>
    <property type="match status" value="1"/>
</dbReference>
<evidence type="ECO:0000313" key="7">
    <source>
        <dbReference type="EMBL" id="TWH96600.1"/>
    </source>
</evidence>
<sequence>MENGETQATPGKTGAHEIVDFMVDHGYDHIFGLPGSQLVSIFHTLQRTDITFVPTIHESVTVAAADGYARVKGSAMAMLYMLPGTANGLANIYNAGRDDSPLILLSSQQVSTARTELGAYCEGDTVPLVKPFTRLAHELTKGASPRSWLEHAKRVAEGTPGGPVFLSMCEDVLRDPAPVKTERYSSHGAPSVPDVGAVADQLRTAERPLIVVGGQVRRLGGAQALEQLAERHNIPVVYESGLIDALGIAPGHSHCRGGMAMSGLEPDADVVLLLGTRAMTEASPRKGEYFAKARFVAQVNVDPKRLEAMRRFDWISASDPAVFTATLLEALDAAPPAATLIAARADWCVPRVAARRPGNALARLFDGFEKCVAPLHDAMERGWLVDESVMASGFVINAQTARDGRRYAGTNGASLGWATGAAAGIALASGEPVTCVLGDGSVRFGMAGLWTLKAMNLPVTLIVLDNHGYGSTRNYERQYLAELGRDASPQKPGYLNMDMRETGPDLAEMIRGFGIPCRRLSPDDDLRAAVEEAWADSANGPNALLMPVGFEDQ</sequence>
<reference evidence="7 8" key="1">
    <citation type="journal article" date="2015" name="Stand. Genomic Sci.">
        <title>Genomic Encyclopedia of Bacterial and Archaeal Type Strains, Phase III: the genomes of soil and plant-associated and newly described type strains.</title>
        <authorList>
            <person name="Whitman W.B."/>
            <person name="Woyke T."/>
            <person name="Klenk H.P."/>
            <person name="Zhou Y."/>
            <person name="Lilburn T.G."/>
            <person name="Beck B.J."/>
            <person name="De Vos P."/>
            <person name="Vandamme P."/>
            <person name="Eisen J.A."/>
            <person name="Garrity G."/>
            <person name="Hugenholtz P."/>
            <person name="Kyrpides N.C."/>
        </authorList>
    </citation>
    <scope>NUCLEOTIDE SEQUENCE [LARGE SCALE GENOMIC DNA]</scope>
    <source>
        <strain evidence="7 8">CGMCC 1.7748</strain>
    </source>
</reference>
<keyword evidence="2 3" id="KW-0786">Thiamine pyrophosphate</keyword>
<dbReference type="GO" id="GO:0050660">
    <property type="term" value="F:flavin adenine dinucleotide binding"/>
    <property type="evidence" value="ECO:0007669"/>
    <property type="project" value="TreeGrafter"/>
</dbReference>
<dbReference type="InterPro" id="IPR012000">
    <property type="entry name" value="Thiamin_PyroP_enz_cen_dom"/>
</dbReference>
<dbReference type="InterPro" id="IPR011766">
    <property type="entry name" value="TPP_enzyme_TPP-bd"/>
</dbReference>
<protein>
    <submittedName>
        <fullName evidence="7">Thiamine pyrophosphate-dependent acetolactate synthase large subunit-like protein</fullName>
    </submittedName>
</protein>
<dbReference type="SUPFAM" id="SSF52518">
    <property type="entry name" value="Thiamin diphosphate-binding fold (THDP-binding)"/>
    <property type="match status" value="2"/>
</dbReference>
<comment type="similarity">
    <text evidence="1 3">Belongs to the TPP enzyme family.</text>
</comment>
<dbReference type="Pfam" id="PF02775">
    <property type="entry name" value="TPP_enzyme_C"/>
    <property type="match status" value="1"/>
</dbReference>
<dbReference type="InterPro" id="IPR012001">
    <property type="entry name" value="Thiamin_PyroP_enz_TPP-bd_dom"/>
</dbReference>
<dbReference type="GO" id="GO:0005948">
    <property type="term" value="C:acetolactate synthase complex"/>
    <property type="evidence" value="ECO:0007669"/>
    <property type="project" value="TreeGrafter"/>
</dbReference>
<dbReference type="GO" id="GO:0003984">
    <property type="term" value="F:acetolactate synthase activity"/>
    <property type="evidence" value="ECO:0007669"/>
    <property type="project" value="TreeGrafter"/>
</dbReference>
<comment type="caution">
    <text evidence="7">The sequence shown here is derived from an EMBL/GenBank/DDBJ whole genome shotgun (WGS) entry which is preliminary data.</text>
</comment>
<evidence type="ECO:0000259" key="4">
    <source>
        <dbReference type="Pfam" id="PF00205"/>
    </source>
</evidence>
<feature type="domain" description="Thiamine pyrophosphate enzyme central" evidence="4">
    <location>
        <begin position="197"/>
        <end position="314"/>
    </location>
</feature>
<dbReference type="GO" id="GO:0009097">
    <property type="term" value="P:isoleucine biosynthetic process"/>
    <property type="evidence" value="ECO:0007669"/>
    <property type="project" value="TreeGrafter"/>
</dbReference>
<evidence type="ECO:0000259" key="5">
    <source>
        <dbReference type="Pfam" id="PF02775"/>
    </source>
</evidence>
<dbReference type="InterPro" id="IPR029061">
    <property type="entry name" value="THDP-binding"/>
</dbReference>
<dbReference type="RefSeq" id="WP_145071904.1">
    <property type="nucleotide sequence ID" value="NZ_JACIIY010000009.1"/>
</dbReference>
<evidence type="ECO:0000256" key="1">
    <source>
        <dbReference type="ARBA" id="ARBA00007812"/>
    </source>
</evidence>
<dbReference type="Pfam" id="PF00205">
    <property type="entry name" value="TPP_enzyme_M"/>
    <property type="match status" value="1"/>
</dbReference>
<dbReference type="Gene3D" id="3.40.50.970">
    <property type="match status" value="2"/>
</dbReference>